<name>A0ABT5F7A1_9BACT</name>
<proteinExistence type="predicted"/>
<organism evidence="1 2">
    <name type="scientific">Polyangium mundeleinium</name>
    <dbReference type="NCBI Taxonomy" id="2995306"/>
    <lineage>
        <taxon>Bacteria</taxon>
        <taxon>Pseudomonadati</taxon>
        <taxon>Myxococcota</taxon>
        <taxon>Polyangia</taxon>
        <taxon>Polyangiales</taxon>
        <taxon>Polyangiaceae</taxon>
        <taxon>Polyangium</taxon>
    </lineage>
</organism>
<dbReference type="EMBL" id="JAQNDO010000001">
    <property type="protein sequence ID" value="MDC0749970.1"/>
    <property type="molecule type" value="Genomic_DNA"/>
</dbReference>
<protein>
    <recommendedName>
        <fullName evidence="3">Outer membrane protein beta-barrel domain-containing protein</fullName>
    </recommendedName>
</protein>
<sequence>MYDLVFPGCLFMQIGQVAVGVDGKQLPDYTDVLVGVGARVGLERFFFGPLGAHIELDATYYLSDVVLRLDGAEVWRLPDVSFAVRVGLDGLFDVF</sequence>
<gene>
    <name evidence="1" type="ORF">POL67_52075</name>
</gene>
<evidence type="ECO:0000313" key="2">
    <source>
        <dbReference type="Proteomes" id="UP001221411"/>
    </source>
</evidence>
<dbReference type="Proteomes" id="UP001221411">
    <property type="component" value="Unassembled WGS sequence"/>
</dbReference>
<evidence type="ECO:0000313" key="1">
    <source>
        <dbReference type="EMBL" id="MDC0749970.1"/>
    </source>
</evidence>
<keyword evidence="2" id="KW-1185">Reference proteome</keyword>
<reference evidence="1 2" key="1">
    <citation type="submission" date="2022-11" db="EMBL/GenBank/DDBJ databases">
        <title>Minimal conservation of predation-associated metabolite biosynthetic gene clusters underscores biosynthetic potential of Myxococcota including descriptions for ten novel species: Archangium lansinium sp. nov., Myxococcus landrumus sp. nov., Nannocystis bai.</title>
        <authorList>
            <person name="Ahearne A."/>
            <person name="Stevens C."/>
            <person name="Dowd S."/>
        </authorList>
    </citation>
    <scope>NUCLEOTIDE SEQUENCE [LARGE SCALE GENOMIC DNA]</scope>
    <source>
        <strain evidence="1 2">RJM3</strain>
    </source>
</reference>
<dbReference type="RefSeq" id="WP_271930536.1">
    <property type="nucleotide sequence ID" value="NZ_JAQNDO010000001.1"/>
</dbReference>
<comment type="caution">
    <text evidence="1">The sequence shown here is derived from an EMBL/GenBank/DDBJ whole genome shotgun (WGS) entry which is preliminary data.</text>
</comment>
<accession>A0ABT5F7A1</accession>
<evidence type="ECO:0008006" key="3">
    <source>
        <dbReference type="Google" id="ProtNLM"/>
    </source>
</evidence>